<keyword evidence="4" id="KW-0342">GTP-binding</keyword>
<dbReference type="GO" id="GO:0016020">
    <property type="term" value="C:membrane"/>
    <property type="evidence" value="ECO:0007669"/>
    <property type="project" value="InterPro"/>
</dbReference>
<evidence type="ECO:0000313" key="6">
    <source>
        <dbReference type="Ensembl" id="ENSGAGP00000015392.1"/>
    </source>
</evidence>
<evidence type="ECO:0000256" key="3">
    <source>
        <dbReference type="ARBA" id="ARBA00022801"/>
    </source>
</evidence>
<reference evidence="7" key="1">
    <citation type="journal article" date="2017" name="PLoS ONE">
        <title>The Agassiz's desert tortoise genome provides a resource for the conservation of a threatened species.</title>
        <authorList>
            <person name="Tollis M."/>
            <person name="DeNardo D.F."/>
            <person name="Cornelius J.A."/>
            <person name="Dolby G.A."/>
            <person name="Edwards T."/>
            <person name="Henen B.T."/>
            <person name="Karl A.E."/>
            <person name="Murphy R.W."/>
            <person name="Kusumi K."/>
        </authorList>
    </citation>
    <scope>NUCLEOTIDE SEQUENCE [LARGE SCALE GENOMIC DNA]</scope>
</reference>
<protein>
    <recommendedName>
        <fullName evidence="5">IRG-type G domain-containing protein</fullName>
    </recommendedName>
</protein>
<sequence>MITEFSVLARRGSGLSRARLPVPWGRTGFVPPSLGTDPRLTPFSLHSCRVNHSFLSHCRSSSLLPREYEEFQAAVCAGNLAEAIAVVKKSDALLKNTKLDVAITGEQGSGKSSFINAIRNLADDDEGAAETEVIGSVKEPTPYPHPKHPNVTMWDLPGIGTPNYPTNTYVEKVDFAHYDFFIIITAGRFRESDASLAQEIQRMGKKFYFVRSKVDMDLRSERKGKTKVKEETVLQTIRNDCIRNLQKADILSPQVFLVSRWDFEKYDAPQLQETFSNELDTHRRHAIFHVLLRTSEQPLNWKKEALEQQIWKQAFNSGAIATIPLPFLSVWWDVGILVDNVTKFCESFGLDDYSLRALEKPMGKSSELRTVIQFLLAKDRSRDEVFKLLKEATGQVMMIAKYFISMIPGIGTAIAAVTSYRVTGRLLRTFVAHVAEDAQRVLKRALEGAEKRD</sequence>
<dbReference type="InterPro" id="IPR027417">
    <property type="entry name" value="P-loop_NTPase"/>
</dbReference>
<dbReference type="InterPro" id="IPR030385">
    <property type="entry name" value="G_IRG_dom"/>
</dbReference>
<name>A0A452HKE4_9SAUR</name>
<dbReference type="PANTHER" id="PTHR32341">
    <property type="entry name" value="INTERFERON-INDUCIBLE GTPASE"/>
    <property type="match status" value="1"/>
</dbReference>
<reference evidence="6" key="2">
    <citation type="submission" date="2025-08" db="UniProtKB">
        <authorList>
            <consortium name="Ensembl"/>
        </authorList>
    </citation>
    <scope>IDENTIFICATION</scope>
</reference>
<dbReference type="Gene3D" id="3.40.50.300">
    <property type="entry name" value="P-loop containing nucleotide triphosphate hydrolases"/>
    <property type="match status" value="1"/>
</dbReference>
<dbReference type="Pfam" id="PF05049">
    <property type="entry name" value="IIGP"/>
    <property type="match status" value="1"/>
</dbReference>
<dbReference type="SUPFAM" id="SSF52540">
    <property type="entry name" value="P-loop containing nucleoside triphosphate hydrolases"/>
    <property type="match status" value="1"/>
</dbReference>
<dbReference type="FunFam" id="3.40.50.300:FF:000541">
    <property type="entry name" value="Immunity related GTPase M"/>
    <property type="match status" value="1"/>
</dbReference>
<dbReference type="AlphaFoldDB" id="A0A452HKE4"/>
<organism evidence="6 7">
    <name type="scientific">Gopherus agassizii</name>
    <name type="common">Agassiz's desert tortoise</name>
    <dbReference type="NCBI Taxonomy" id="38772"/>
    <lineage>
        <taxon>Eukaryota</taxon>
        <taxon>Metazoa</taxon>
        <taxon>Chordata</taxon>
        <taxon>Craniata</taxon>
        <taxon>Vertebrata</taxon>
        <taxon>Euteleostomi</taxon>
        <taxon>Archelosauria</taxon>
        <taxon>Testudinata</taxon>
        <taxon>Testudines</taxon>
        <taxon>Cryptodira</taxon>
        <taxon>Durocryptodira</taxon>
        <taxon>Testudinoidea</taxon>
        <taxon>Testudinidae</taxon>
        <taxon>Gopherus</taxon>
    </lineage>
</organism>
<dbReference type="GO" id="GO:0005525">
    <property type="term" value="F:GTP binding"/>
    <property type="evidence" value="ECO:0007669"/>
    <property type="project" value="UniProtKB-KW"/>
</dbReference>
<accession>A0A452HKE4</accession>
<evidence type="ECO:0000256" key="2">
    <source>
        <dbReference type="ARBA" id="ARBA00022741"/>
    </source>
</evidence>
<evidence type="ECO:0000256" key="1">
    <source>
        <dbReference type="ARBA" id="ARBA00005429"/>
    </source>
</evidence>
<comment type="similarity">
    <text evidence="1">Belongs to the TRAFAC class dynamin-like GTPase superfamily. IRG family.</text>
</comment>
<feature type="domain" description="IRG-type G" evidence="5">
    <location>
        <begin position="97"/>
        <end position="278"/>
    </location>
</feature>
<dbReference type="Proteomes" id="UP000291020">
    <property type="component" value="Unassembled WGS sequence"/>
</dbReference>
<dbReference type="Ensembl" id="ENSGAGT00000017580.1">
    <property type="protein sequence ID" value="ENSGAGP00000015392.1"/>
    <property type="gene ID" value="ENSGAGG00000011613.1"/>
</dbReference>
<proteinExistence type="inferred from homology"/>
<dbReference type="InterPro" id="IPR051515">
    <property type="entry name" value="IRG"/>
</dbReference>
<dbReference type="GO" id="GO:0016787">
    <property type="term" value="F:hydrolase activity"/>
    <property type="evidence" value="ECO:0007669"/>
    <property type="project" value="UniProtKB-KW"/>
</dbReference>
<evidence type="ECO:0000313" key="7">
    <source>
        <dbReference type="Proteomes" id="UP000291020"/>
    </source>
</evidence>
<reference evidence="6" key="3">
    <citation type="submission" date="2025-09" db="UniProtKB">
        <authorList>
            <consortium name="Ensembl"/>
        </authorList>
    </citation>
    <scope>IDENTIFICATION</scope>
</reference>
<dbReference type="PANTHER" id="PTHR32341:SF10">
    <property type="entry name" value="INTERFERON-INDUCIBLE GTPASE 5"/>
    <property type="match status" value="1"/>
</dbReference>
<dbReference type="STRING" id="38772.ENSGAGP00000015392"/>
<keyword evidence="7" id="KW-1185">Reference proteome</keyword>
<evidence type="ECO:0000256" key="4">
    <source>
        <dbReference type="ARBA" id="ARBA00023134"/>
    </source>
</evidence>
<dbReference type="PROSITE" id="PS51716">
    <property type="entry name" value="G_IRG"/>
    <property type="match status" value="1"/>
</dbReference>
<dbReference type="InterPro" id="IPR007743">
    <property type="entry name" value="Immunity-related_GTPase-like"/>
</dbReference>
<evidence type="ECO:0000259" key="5">
    <source>
        <dbReference type="PROSITE" id="PS51716"/>
    </source>
</evidence>
<keyword evidence="3" id="KW-0378">Hydrolase</keyword>
<keyword evidence="2" id="KW-0547">Nucleotide-binding</keyword>